<evidence type="ECO:0000256" key="1">
    <source>
        <dbReference type="SAM" id="MobiDB-lite"/>
    </source>
</evidence>
<sequence length="50" mass="5701">MQDLGFLNDTRSMNLSQSNTRSTGFDLLSRICKNGYNRGEKQNGYNRGKN</sequence>
<feature type="region of interest" description="Disordered" evidence="1">
    <location>
        <begin position="1"/>
        <end position="21"/>
    </location>
</feature>
<dbReference type="EMBL" id="JAMZMK010007946">
    <property type="protein sequence ID" value="KAI7742637.1"/>
    <property type="molecule type" value="Genomic_DNA"/>
</dbReference>
<gene>
    <name evidence="2" type="ORF">M8C21_029595</name>
</gene>
<comment type="caution">
    <text evidence="2">The sequence shown here is derived from an EMBL/GenBank/DDBJ whole genome shotgun (WGS) entry which is preliminary data.</text>
</comment>
<dbReference type="AlphaFoldDB" id="A0AAD5CIU0"/>
<keyword evidence="3" id="KW-1185">Reference proteome</keyword>
<proteinExistence type="predicted"/>
<accession>A0AAD5CIU0</accession>
<evidence type="ECO:0000313" key="3">
    <source>
        <dbReference type="Proteomes" id="UP001206925"/>
    </source>
</evidence>
<name>A0AAD5CIU0_AMBAR</name>
<feature type="compositionally biased region" description="Polar residues" evidence="1">
    <location>
        <begin position="9"/>
        <end position="21"/>
    </location>
</feature>
<reference evidence="2" key="1">
    <citation type="submission" date="2022-06" db="EMBL/GenBank/DDBJ databases">
        <title>Uncovering the hologenomic basis of an extraordinary plant invasion.</title>
        <authorList>
            <person name="Bieker V.C."/>
            <person name="Martin M.D."/>
            <person name="Gilbert T."/>
            <person name="Hodgins K."/>
            <person name="Battlay P."/>
            <person name="Petersen B."/>
            <person name="Wilson J."/>
        </authorList>
    </citation>
    <scope>NUCLEOTIDE SEQUENCE</scope>
    <source>
        <strain evidence="2">AA19_3_7</strain>
        <tissue evidence="2">Leaf</tissue>
    </source>
</reference>
<organism evidence="2 3">
    <name type="scientific">Ambrosia artemisiifolia</name>
    <name type="common">Common ragweed</name>
    <dbReference type="NCBI Taxonomy" id="4212"/>
    <lineage>
        <taxon>Eukaryota</taxon>
        <taxon>Viridiplantae</taxon>
        <taxon>Streptophyta</taxon>
        <taxon>Embryophyta</taxon>
        <taxon>Tracheophyta</taxon>
        <taxon>Spermatophyta</taxon>
        <taxon>Magnoliopsida</taxon>
        <taxon>eudicotyledons</taxon>
        <taxon>Gunneridae</taxon>
        <taxon>Pentapetalae</taxon>
        <taxon>asterids</taxon>
        <taxon>campanulids</taxon>
        <taxon>Asterales</taxon>
        <taxon>Asteraceae</taxon>
        <taxon>Asteroideae</taxon>
        <taxon>Heliantheae alliance</taxon>
        <taxon>Heliantheae</taxon>
        <taxon>Ambrosia</taxon>
    </lineage>
</organism>
<dbReference type="Proteomes" id="UP001206925">
    <property type="component" value="Unassembled WGS sequence"/>
</dbReference>
<evidence type="ECO:0000313" key="2">
    <source>
        <dbReference type="EMBL" id="KAI7742637.1"/>
    </source>
</evidence>
<protein>
    <submittedName>
        <fullName evidence="2">Uncharacterized protein</fullName>
    </submittedName>
</protein>